<dbReference type="Proteomes" id="UP000626026">
    <property type="component" value="Unassembled WGS sequence"/>
</dbReference>
<dbReference type="EMBL" id="JACTVA010000084">
    <property type="protein sequence ID" value="MBC9209948.1"/>
    <property type="molecule type" value="Genomic_DNA"/>
</dbReference>
<accession>A0ABR7RUG9</accession>
<dbReference type="Pfam" id="PF13827">
    <property type="entry name" value="DUF4189"/>
    <property type="match status" value="1"/>
</dbReference>
<evidence type="ECO:0000313" key="4">
    <source>
        <dbReference type="Proteomes" id="UP000626026"/>
    </source>
</evidence>
<evidence type="ECO:0000259" key="2">
    <source>
        <dbReference type="Pfam" id="PF13827"/>
    </source>
</evidence>
<feature type="region of interest" description="Disordered" evidence="1">
    <location>
        <begin position="1"/>
        <end position="78"/>
    </location>
</feature>
<name>A0ABR7RUG9_9PROT</name>
<dbReference type="InterPro" id="IPR025240">
    <property type="entry name" value="DUF4189"/>
</dbReference>
<evidence type="ECO:0000313" key="3">
    <source>
        <dbReference type="EMBL" id="MBC9209948.1"/>
    </source>
</evidence>
<comment type="caution">
    <text evidence="3">The sequence shown here is derived from an EMBL/GenBank/DDBJ whole genome shotgun (WGS) entry which is preliminary data.</text>
</comment>
<feature type="compositionally biased region" description="Pro residues" evidence="1">
    <location>
        <begin position="18"/>
        <end position="27"/>
    </location>
</feature>
<protein>
    <submittedName>
        <fullName evidence="3">DUF4189 domain-containing protein</fullName>
    </submittedName>
</protein>
<sequence>RAAQPPAAPRTAPALPALLPPGLPAPALPASSSVAPGAVTRGAMPPRTVPSAPRAGSQATEAALPSAASNPRHGVIHLAPPPSLNYGLTAGLPDRAAAHRLAEQQCMGPQGAACRLALEFQDRCGAVAHGLIPRGLFLTNSPTTFNVMLATPGTGATQALAEQDAMAACRQRFRGTCRVAGSLCGPPG</sequence>
<proteinExistence type="predicted"/>
<feature type="non-terminal residue" evidence="3">
    <location>
        <position position="1"/>
    </location>
</feature>
<keyword evidence="4" id="KW-1185">Reference proteome</keyword>
<organism evidence="3 4">
    <name type="scientific">Teichococcus aerophilus</name>
    <dbReference type="NCBI Taxonomy" id="1224513"/>
    <lineage>
        <taxon>Bacteria</taxon>
        <taxon>Pseudomonadati</taxon>
        <taxon>Pseudomonadota</taxon>
        <taxon>Alphaproteobacteria</taxon>
        <taxon>Acetobacterales</taxon>
        <taxon>Roseomonadaceae</taxon>
        <taxon>Roseomonas</taxon>
    </lineage>
</organism>
<reference evidence="3 4" key="1">
    <citation type="journal article" date="2013" name="Int. J. Syst. Evol. Microbiol.">
        <title>Roseomonas aerophila sp. nov., isolated from air.</title>
        <authorList>
            <person name="Kim S.J."/>
            <person name="Weon H.Y."/>
            <person name="Ahn J.H."/>
            <person name="Hong S.B."/>
            <person name="Seok S.J."/>
            <person name="Whang K.S."/>
            <person name="Kwon S.W."/>
        </authorList>
    </citation>
    <scope>NUCLEOTIDE SEQUENCE [LARGE SCALE GENOMIC DNA]</scope>
    <source>
        <strain evidence="3 4">NBRC 108923</strain>
    </source>
</reference>
<feature type="domain" description="DUF4189" evidence="2">
    <location>
        <begin position="83"/>
        <end position="184"/>
    </location>
</feature>
<dbReference type="RefSeq" id="WP_187787071.1">
    <property type="nucleotide sequence ID" value="NZ_JACTVA010000084.1"/>
</dbReference>
<gene>
    <name evidence="3" type="ORF">IBL26_24145</name>
</gene>
<feature type="compositionally biased region" description="Low complexity" evidence="1">
    <location>
        <begin position="1"/>
        <end position="17"/>
    </location>
</feature>
<evidence type="ECO:0000256" key="1">
    <source>
        <dbReference type="SAM" id="MobiDB-lite"/>
    </source>
</evidence>